<dbReference type="Pfam" id="PF10825">
    <property type="entry name" value="DUF2752"/>
    <property type="match status" value="1"/>
</dbReference>
<reference evidence="2" key="1">
    <citation type="journal article" date="2021" name="PeerJ">
        <title>Extensive microbial diversity within the chicken gut microbiome revealed by metagenomics and culture.</title>
        <authorList>
            <person name="Gilroy R."/>
            <person name="Ravi A."/>
            <person name="Getino M."/>
            <person name="Pursley I."/>
            <person name="Horton D.L."/>
            <person name="Alikhan N.F."/>
            <person name="Baker D."/>
            <person name="Gharbi K."/>
            <person name="Hall N."/>
            <person name="Watson M."/>
            <person name="Adriaenssens E.M."/>
            <person name="Foster-Nyarko E."/>
            <person name="Jarju S."/>
            <person name="Secka A."/>
            <person name="Antonio M."/>
            <person name="Oren A."/>
            <person name="Chaudhuri R.R."/>
            <person name="La Ragione R."/>
            <person name="Hildebrand F."/>
            <person name="Pallen M.J."/>
        </authorList>
    </citation>
    <scope>NUCLEOTIDE SEQUENCE</scope>
    <source>
        <strain evidence="2">G3-2149</strain>
    </source>
</reference>
<reference evidence="2" key="2">
    <citation type="submission" date="2021-04" db="EMBL/GenBank/DDBJ databases">
        <authorList>
            <person name="Gilroy R."/>
        </authorList>
    </citation>
    <scope>NUCLEOTIDE SEQUENCE</scope>
    <source>
        <strain evidence="2">G3-2149</strain>
    </source>
</reference>
<keyword evidence="1" id="KW-1133">Transmembrane helix</keyword>
<protein>
    <submittedName>
        <fullName evidence="2">DUF2752 domain-containing protein</fullName>
    </submittedName>
</protein>
<dbReference type="EMBL" id="JAHLFU010000137">
    <property type="protein sequence ID" value="MBU3853429.1"/>
    <property type="molecule type" value="Genomic_DNA"/>
</dbReference>
<keyword evidence="1" id="KW-0472">Membrane</keyword>
<dbReference type="AlphaFoldDB" id="A0A9E2P0Z5"/>
<name>A0A9E2P0Z5_9BACT</name>
<proteinExistence type="predicted"/>
<gene>
    <name evidence="2" type="ORF">H9789_06370</name>
</gene>
<comment type="caution">
    <text evidence="2">The sequence shown here is derived from an EMBL/GenBank/DDBJ whole genome shotgun (WGS) entry which is preliminary data.</text>
</comment>
<evidence type="ECO:0000256" key="1">
    <source>
        <dbReference type="SAM" id="Phobius"/>
    </source>
</evidence>
<organism evidence="2 3">
    <name type="scientific">Candidatus Paraprevotella stercoravium</name>
    <dbReference type="NCBI Taxonomy" id="2838725"/>
    <lineage>
        <taxon>Bacteria</taxon>
        <taxon>Pseudomonadati</taxon>
        <taxon>Bacteroidota</taxon>
        <taxon>Bacteroidia</taxon>
        <taxon>Bacteroidales</taxon>
        <taxon>Prevotellaceae</taxon>
        <taxon>Paraprevotella</taxon>
    </lineage>
</organism>
<sequence>MFLLLLFILLQSLPYLPVQPFCLFKKVTGIPCPGCGCTRSLGFLMQGDWERSWNYNPMVIILVVYFSVVYLLSLYDLIMKTGFSWRVTHFPIGKYGYILLIFLTLSLWIRNIICGI</sequence>
<keyword evidence="1" id="KW-0812">Transmembrane</keyword>
<accession>A0A9E2P0Z5</accession>
<feature type="transmembrane region" description="Helical" evidence="1">
    <location>
        <begin position="55"/>
        <end position="75"/>
    </location>
</feature>
<dbReference type="InterPro" id="IPR021215">
    <property type="entry name" value="DUF2752"/>
</dbReference>
<dbReference type="Proteomes" id="UP000823865">
    <property type="component" value="Unassembled WGS sequence"/>
</dbReference>
<evidence type="ECO:0000313" key="2">
    <source>
        <dbReference type="EMBL" id="MBU3853429.1"/>
    </source>
</evidence>
<evidence type="ECO:0000313" key="3">
    <source>
        <dbReference type="Proteomes" id="UP000823865"/>
    </source>
</evidence>
<feature type="transmembrane region" description="Helical" evidence="1">
    <location>
        <begin position="95"/>
        <end position="113"/>
    </location>
</feature>